<dbReference type="InterPro" id="IPR042070">
    <property type="entry name" value="PucR_C-HTH_sf"/>
</dbReference>
<name>A0A1I2BPH8_9BACI</name>
<evidence type="ECO:0000259" key="2">
    <source>
        <dbReference type="Pfam" id="PF13556"/>
    </source>
</evidence>
<dbReference type="InterPro" id="IPR051448">
    <property type="entry name" value="CdaR-like_regulators"/>
</dbReference>
<feature type="domain" description="Purine catabolism PurC-like" evidence="1">
    <location>
        <begin position="14"/>
        <end position="127"/>
    </location>
</feature>
<evidence type="ECO:0000259" key="1">
    <source>
        <dbReference type="Pfam" id="PF07905"/>
    </source>
</evidence>
<dbReference type="Proteomes" id="UP000199516">
    <property type="component" value="Unassembled WGS sequence"/>
</dbReference>
<sequence length="511" mass="60005">MAKVNLQRITVGDFLKRPFFKKAEVIASPSALQRDVTWVHIMDSTNVEHLLNGGELILSTGLGWKEDDEICLSFLRQLIDSQCAGLCVELVTYTKQLPEAAIQLAKDNDFPLVLFYEEVRYIDITQDHYAIFLNYHHKMVTELERLSALLNDSLLSGKDHISLLKEFYQFTGLSLLFEPKQGEPLRFPAKISDAKKQTMATETRSIKVMNHTIAHLTVYSEKEFDEFQRLATDRVEIALAQELMRSMYVEERKSRKEEMWLQRWLTGDYKEDDIRLQLQSMYPDDTFSSLIVCLGHRNNDTTTMIGNTMITRSLFEDRDFTLITTPYQQQTVYLLLIRKDVPTPQLYDSIREVFEILKEDRILDTYAIGQPQNQLNKLRFSYQSAQMVLAIHRRFGSSISPFYDDLHIHRIVYHMDNNHYLESYVQEYLQGLIQYDERKNSQLLRTLKVYLRSNGNKQETAKELFIVRQTLYHRLRKIEDILGSDFFDYHKRLALDIALLGYEYLYSPLSD</sequence>
<organism evidence="3 4">
    <name type="scientific">Alteribacillus iranensis</name>
    <dbReference type="NCBI Taxonomy" id="930128"/>
    <lineage>
        <taxon>Bacteria</taxon>
        <taxon>Bacillati</taxon>
        <taxon>Bacillota</taxon>
        <taxon>Bacilli</taxon>
        <taxon>Bacillales</taxon>
        <taxon>Bacillaceae</taxon>
        <taxon>Alteribacillus</taxon>
    </lineage>
</organism>
<dbReference type="Pfam" id="PF07905">
    <property type="entry name" value="PucR"/>
    <property type="match status" value="1"/>
</dbReference>
<dbReference type="OrthoDB" id="143422at2"/>
<reference evidence="3 4" key="1">
    <citation type="submission" date="2016-10" db="EMBL/GenBank/DDBJ databases">
        <authorList>
            <person name="de Groot N.N."/>
        </authorList>
    </citation>
    <scope>NUCLEOTIDE SEQUENCE [LARGE SCALE GENOMIC DNA]</scope>
    <source>
        <strain evidence="3 4">DSM 23995</strain>
    </source>
</reference>
<proteinExistence type="predicted"/>
<dbReference type="InterPro" id="IPR025736">
    <property type="entry name" value="PucR_C-HTH_dom"/>
</dbReference>
<dbReference type="Gene3D" id="1.10.10.2840">
    <property type="entry name" value="PucR C-terminal helix-turn-helix domain"/>
    <property type="match status" value="1"/>
</dbReference>
<evidence type="ECO:0000313" key="3">
    <source>
        <dbReference type="EMBL" id="SFE58015.1"/>
    </source>
</evidence>
<dbReference type="EMBL" id="FONT01000002">
    <property type="protein sequence ID" value="SFE58015.1"/>
    <property type="molecule type" value="Genomic_DNA"/>
</dbReference>
<dbReference type="InterPro" id="IPR012914">
    <property type="entry name" value="PucR_dom"/>
</dbReference>
<evidence type="ECO:0000313" key="4">
    <source>
        <dbReference type="Proteomes" id="UP000199516"/>
    </source>
</evidence>
<feature type="domain" description="PucR C-terminal helix-turn-helix" evidence="2">
    <location>
        <begin position="443"/>
        <end position="500"/>
    </location>
</feature>
<dbReference type="Pfam" id="PF13556">
    <property type="entry name" value="HTH_30"/>
    <property type="match status" value="1"/>
</dbReference>
<keyword evidence="4" id="KW-1185">Reference proteome</keyword>
<dbReference type="STRING" id="930128.SAMN05192532_102433"/>
<dbReference type="PANTHER" id="PTHR33744">
    <property type="entry name" value="CARBOHYDRATE DIACID REGULATOR"/>
    <property type="match status" value="1"/>
</dbReference>
<protein>
    <submittedName>
        <fullName evidence="3">Purine catabolism regulatory protein</fullName>
    </submittedName>
</protein>
<dbReference type="PANTHER" id="PTHR33744:SF1">
    <property type="entry name" value="DNA-BINDING TRANSCRIPTIONAL ACTIVATOR ADER"/>
    <property type="match status" value="1"/>
</dbReference>
<accession>A0A1I2BPH8</accession>
<gene>
    <name evidence="3" type="ORF">SAMN05192532_102433</name>
</gene>
<dbReference type="AlphaFoldDB" id="A0A1I2BPH8"/>